<dbReference type="PANTHER" id="PTHR23028">
    <property type="entry name" value="ACETYLTRANSFERASE"/>
    <property type="match status" value="1"/>
</dbReference>
<name>A0AAQ3W3T9_9ENTE</name>
<dbReference type="Gene3D" id="3.40.50.1110">
    <property type="entry name" value="SGNH hydrolase"/>
    <property type="match status" value="1"/>
</dbReference>
<reference evidence="11" key="2">
    <citation type="submission" date="2024-03" db="EMBL/GenBank/DDBJ databases">
        <title>The Genome Sequence of Enterococcus sp. DIV0242b.</title>
        <authorList>
            <consortium name="The Broad Institute Genomics Platform"/>
            <consortium name="The Broad Institute Microbial Omics Core"/>
            <consortium name="The Broad Institute Genomic Center for Infectious Diseases"/>
            <person name="Earl A."/>
            <person name="Manson A."/>
            <person name="Gilmore M."/>
            <person name="Schwartman J."/>
            <person name="Shea T."/>
            <person name="Abouelleil A."/>
            <person name="Cao P."/>
            <person name="Chapman S."/>
            <person name="Cusick C."/>
            <person name="Young S."/>
            <person name="Neafsey D."/>
            <person name="Nusbaum C."/>
            <person name="Birren B."/>
        </authorList>
    </citation>
    <scope>NUCLEOTIDE SEQUENCE</scope>
    <source>
        <strain evidence="11">9E7_DIV0242</strain>
    </source>
</reference>
<evidence type="ECO:0000256" key="4">
    <source>
        <dbReference type="ARBA" id="ARBA00022692"/>
    </source>
</evidence>
<feature type="transmembrane region" description="Helical" evidence="9">
    <location>
        <begin position="384"/>
        <end position="403"/>
    </location>
</feature>
<gene>
    <name evidence="11" type="ORF">A5888_003911</name>
</gene>
<keyword evidence="6 9" id="KW-0472">Membrane</keyword>
<feature type="transmembrane region" description="Helical" evidence="9">
    <location>
        <begin position="332"/>
        <end position="354"/>
    </location>
</feature>
<dbReference type="GO" id="GO:0005886">
    <property type="term" value="C:plasma membrane"/>
    <property type="evidence" value="ECO:0007669"/>
    <property type="project" value="UniProtKB-SubCell"/>
</dbReference>
<reference evidence="11" key="1">
    <citation type="submission" date="2017-05" db="EMBL/GenBank/DDBJ databases">
        <authorList>
            <consortium name="The Broad Institute Genomics Platform"/>
            <consortium name="The Broad Institute Genomic Center for Infectious Diseases"/>
            <person name="Earl A."/>
            <person name="Manson A."/>
            <person name="Schwartman J."/>
            <person name="Gilmore M."/>
            <person name="Abouelleil A."/>
            <person name="Cao P."/>
            <person name="Chapman S."/>
            <person name="Cusick C."/>
            <person name="Shea T."/>
            <person name="Young S."/>
            <person name="Neafsey D."/>
            <person name="Nusbaum C."/>
            <person name="Birren B."/>
        </authorList>
    </citation>
    <scope>NUCLEOTIDE SEQUENCE</scope>
    <source>
        <strain evidence="11">9E7_DIV0242</strain>
    </source>
</reference>
<feature type="transmembrane region" description="Helical" evidence="9">
    <location>
        <begin position="12"/>
        <end position="33"/>
    </location>
</feature>
<dbReference type="GO" id="GO:0009103">
    <property type="term" value="P:lipopolysaccharide biosynthetic process"/>
    <property type="evidence" value="ECO:0007669"/>
    <property type="project" value="TreeGrafter"/>
</dbReference>
<keyword evidence="3" id="KW-0808">Transferase</keyword>
<dbReference type="InterPro" id="IPR002656">
    <property type="entry name" value="Acyl_transf_3_dom"/>
</dbReference>
<feature type="domain" description="Acyltransferase 3" evidence="10">
    <location>
        <begin position="14"/>
        <end position="334"/>
    </location>
</feature>
<dbReference type="AlphaFoldDB" id="A0AAQ3W3T9"/>
<evidence type="ECO:0000259" key="10">
    <source>
        <dbReference type="Pfam" id="PF01757"/>
    </source>
</evidence>
<keyword evidence="5 9" id="KW-1133">Transmembrane helix</keyword>
<feature type="region of interest" description="Disordered" evidence="8">
    <location>
        <begin position="430"/>
        <end position="459"/>
    </location>
</feature>
<evidence type="ECO:0000256" key="9">
    <source>
        <dbReference type="SAM" id="Phobius"/>
    </source>
</evidence>
<proteinExistence type="predicted"/>
<evidence type="ECO:0000256" key="8">
    <source>
        <dbReference type="SAM" id="MobiDB-lite"/>
    </source>
</evidence>
<feature type="transmembrane region" description="Helical" evidence="9">
    <location>
        <begin position="144"/>
        <end position="164"/>
    </location>
</feature>
<dbReference type="Proteomes" id="UP000195141">
    <property type="component" value="Chromosome"/>
</dbReference>
<evidence type="ECO:0000313" key="12">
    <source>
        <dbReference type="Proteomes" id="UP000195141"/>
    </source>
</evidence>
<dbReference type="RefSeq" id="WP_339101789.1">
    <property type="nucleotide sequence ID" value="NZ_CP147247.1"/>
</dbReference>
<sequence length="655" mass="74666">MEHKKRLEKSRYITGFDGIRTIAVVGVILYHLFPQIMSGGYLGVPIFFTLSGYLITDLLRQEWLQNDEIDVKGFYIRRMKRLYPGLVFMLISTSAYIALFQRDLLNNLRGVVASSVLYYNNWWQIFHGFSYFDRFASQSPYTHIWSWAVEAQNYLIWPILFILLKKYLKTNGKIVGAILAAACLSGLLMAVLYVPGADPTRVYYGTDTRIFSILLGSALAFVWPTFRLKEEIPQKARLLLNGVGGVSLGLVILSFIFLSDHYAFVYRGGMFLLSIVTALLVAVTAHPGADMNKWLTNPVFTWVGKRSYGIYLYQFPVMIFYEAKISNLNDHVFLHSLVELALILGISELSYRFIEKPLKNFYYRYILYALKDIVKKPIFTVPKVTFAVGVVLFGFAMYGWIIAPTNYVTADQLQLQQTIEQNKKLAEERKKAELKKAETEETVTSSTEAPADTGDPAHYGLTDEEWVQAQALEVTAFGDSVILDGGADLQTVFPKMIIDGEVGRQVYNSEEPLEKLKTDNQLKETVLMSLGTNGSFTEAQFDRLMQIIGEERQVFWINARVPTRRWQNEVNTMLNTMAGKYKNLTVIDWYDFSKDHDEWFYEDLVHPNVDGQVQYAQFIGKALIGGVTAEKKEAADTTDTTEKKETTKTTETKEN</sequence>
<feature type="transmembrane region" description="Helical" evidence="9">
    <location>
        <begin position="264"/>
        <end position="287"/>
    </location>
</feature>
<feature type="compositionally biased region" description="Basic and acidic residues" evidence="8">
    <location>
        <begin position="430"/>
        <end position="439"/>
    </location>
</feature>
<dbReference type="CDD" id="cd01840">
    <property type="entry name" value="SGNH_hydrolase_yrhL_like"/>
    <property type="match status" value="1"/>
</dbReference>
<evidence type="ECO:0000256" key="1">
    <source>
        <dbReference type="ARBA" id="ARBA00004651"/>
    </source>
</evidence>
<keyword evidence="7" id="KW-0012">Acyltransferase</keyword>
<feature type="transmembrane region" description="Helical" evidence="9">
    <location>
        <begin position="238"/>
        <end position="258"/>
    </location>
</feature>
<evidence type="ECO:0000256" key="3">
    <source>
        <dbReference type="ARBA" id="ARBA00022679"/>
    </source>
</evidence>
<feature type="transmembrane region" description="Helical" evidence="9">
    <location>
        <begin position="39"/>
        <end position="56"/>
    </location>
</feature>
<feature type="transmembrane region" description="Helical" evidence="9">
    <location>
        <begin position="208"/>
        <end position="226"/>
    </location>
</feature>
<feature type="region of interest" description="Disordered" evidence="8">
    <location>
        <begin position="630"/>
        <end position="655"/>
    </location>
</feature>
<dbReference type="InterPro" id="IPR036514">
    <property type="entry name" value="SGNH_hydro_sf"/>
</dbReference>
<evidence type="ECO:0000256" key="2">
    <source>
        <dbReference type="ARBA" id="ARBA00022475"/>
    </source>
</evidence>
<accession>A0AAQ3W3T9</accession>
<evidence type="ECO:0000313" key="11">
    <source>
        <dbReference type="EMBL" id="WYJ92138.1"/>
    </source>
</evidence>
<dbReference type="SUPFAM" id="SSF52266">
    <property type="entry name" value="SGNH hydrolase"/>
    <property type="match status" value="1"/>
</dbReference>
<dbReference type="EMBL" id="CP147247">
    <property type="protein sequence ID" value="WYJ92138.1"/>
    <property type="molecule type" value="Genomic_DNA"/>
</dbReference>
<protein>
    <recommendedName>
        <fullName evidence="10">Acyltransferase 3 domain-containing protein</fullName>
    </recommendedName>
</protein>
<dbReference type="InterPro" id="IPR050879">
    <property type="entry name" value="Acyltransferase_3"/>
</dbReference>
<keyword evidence="12" id="KW-1185">Reference proteome</keyword>
<organism evidence="11 12">
    <name type="scientific">Candidatus Enterococcus clewellii</name>
    <dbReference type="NCBI Taxonomy" id="1834193"/>
    <lineage>
        <taxon>Bacteria</taxon>
        <taxon>Bacillati</taxon>
        <taxon>Bacillota</taxon>
        <taxon>Bacilli</taxon>
        <taxon>Lactobacillales</taxon>
        <taxon>Enterococcaceae</taxon>
        <taxon>Enterococcus</taxon>
    </lineage>
</organism>
<comment type="subcellular location">
    <subcellularLocation>
        <location evidence="1">Cell membrane</location>
        <topology evidence="1">Multi-pass membrane protein</topology>
    </subcellularLocation>
</comment>
<dbReference type="PANTHER" id="PTHR23028:SF53">
    <property type="entry name" value="ACYL_TRANSF_3 DOMAIN-CONTAINING PROTEIN"/>
    <property type="match status" value="1"/>
</dbReference>
<evidence type="ECO:0000256" key="5">
    <source>
        <dbReference type="ARBA" id="ARBA00022989"/>
    </source>
</evidence>
<dbReference type="Pfam" id="PF01757">
    <property type="entry name" value="Acyl_transf_3"/>
    <property type="match status" value="1"/>
</dbReference>
<evidence type="ECO:0000256" key="7">
    <source>
        <dbReference type="ARBA" id="ARBA00023315"/>
    </source>
</evidence>
<keyword evidence="4 9" id="KW-0812">Transmembrane</keyword>
<keyword evidence="2" id="KW-1003">Cell membrane</keyword>
<evidence type="ECO:0000256" key="6">
    <source>
        <dbReference type="ARBA" id="ARBA00023136"/>
    </source>
</evidence>
<dbReference type="GO" id="GO:0016747">
    <property type="term" value="F:acyltransferase activity, transferring groups other than amino-acyl groups"/>
    <property type="evidence" value="ECO:0007669"/>
    <property type="project" value="InterPro"/>
</dbReference>
<feature type="transmembrane region" description="Helical" evidence="9">
    <location>
        <begin position="176"/>
        <end position="196"/>
    </location>
</feature>
<feature type="transmembrane region" description="Helical" evidence="9">
    <location>
        <begin position="82"/>
        <end position="100"/>
    </location>
</feature>